<reference evidence="2 3" key="1">
    <citation type="submission" date="2021-12" db="EMBL/GenBank/DDBJ databases">
        <title>High titer production of polyol ester of fatty acids by Rhodotorula paludigena BS15 towards product separation-free biomass refinery.</title>
        <authorList>
            <person name="Mano J."/>
            <person name="Ono H."/>
            <person name="Tanaka T."/>
            <person name="Naito K."/>
            <person name="Sushida H."/>
            <person name="Ike M."/>
            <person name="Tokuyasu K."/>
            <person name="Kitaoka M."/>
        </authorList>
    </citation>
    <scope>NUCLEOTIDE SEQUENCE [LARGE SCALE GENOMIC DNA]</scope>
    <source>
        <strain evidence="2 3">BS15</strain>
    </source>
</reference>
<dbReference type="InterPro" id="IPR029063">
    <property type="entry name" value="SAM-dependent_MTases_sf"/>
</dbReference>
<dbReference type="GO" id="GO:0008757">
    <property type="term" value="F:S-adenosylmethionine-dependent methyltransferase activity"/>
    <property type="evidence" value="ECO:0007669"/>
    <property type="project" value="UniProtKB-ARBA"/>
</dbReference>
<proteinExistence type="predicted"/>
<dbReference type="Proteomes" id="UP001342314">
    <property type="component" value="Unassembled WGS sequence"/>
</dbReference>
<gene>
    <name evidence="2" type="ORF">Rhopal_004580-T1</name>
</gene>
<dbReference type="PANTHER" id="PTHR14614">
    <property type="entry name" value="HEPATOCELLULAR CARCINOMA-ASSOCIATED ANTIGEN"/>
    <property type="match status" value="1"/>
</dbReference>
<accession>A0AAV5GQB3</accession>
<feature type="region of interest" description="Disordered" evidence="1">
    <location>
        <begin position="37"/>
        <end position="57"/>
    </location>
</feature>
<protein>
    <submittedName>
        <fullName evidence="2">Uncharacterized protein</fullName>
    </submittedName>
</protein>
<feature type="region of interest" description="Disordered" evidence="1">
    <location>
        <begin position="79"/>
        <end position="103"/>
    </location>
</feature>
<dbReference type="PANTHER" id="PTHR14614:SF109">
    <property type="entry name" value="RIBOSOMAL LYSINE N-METHYLTRANSFERASE 5"/>
    <property type="match status" value="1"/>
</dbReference>
<evidence type="ECO:0000313" key="2">
    <source>
        <dbReference type="EMBL" id="GJN91557.1"/>
    </source>
</evidence>
<feature type="region of interest" description="Disordered" evidence="1">
    <location>
        <begin position="215"/>
        <end position="235"/>
    </location>
</feature>
<organism evidence="2 3">
    <name type="scientific">Rhodotorula paludigena</name>
    <dbReference type="NCBI Taxonomy" id="86838"/>
    <lineage>
        <taxon>Eukaryota</taxon>
        <taxon>Fungi</taxon>
        <taxon>Dikarya</taxon>
        <taxon>Basidiomycota</taxon>
        <taxon>Pucciniomycotina</taxon>
        <taxon>Microbotryomycetes</taxon>
        <taxon>Sporidiobolales</taxon>
        <taxon>Sporidiobolaceae</taxon>
        <taxon>Rhodotorula</taxon>
    </lineage>
</organism>
<evidence type="ECO:0000313" key="3">
    <source>
        <dbReference type="Proteomes" id="UP001342314"/>
    </source>
</evidence>
<keyword evidence="3" id="KW-1185">Reference proteome</keyword>
<name>A0AAV5GQB3_9BASI</name>
<dbReference type="Pfam" id="PF10294">
    <property type="entry name" value="Methyltransf_16"/>
    <property type="match status" value="2"/>
</dbReference>
<dbReference type="GO" id="GO:0005829">
    <property type="term" value="C:cytosol"/>
    <property type="evidence" value="ECO:0007669"/>
    <property type="project" value="TreeGrafter"/>
</dbReference>
<dbReference type="GO" id="GO:0032991">
    <property type="term" value="C:protein-containing complex"/>
    <property type="evidence" value="ECO:0007669"/>
    <property type="project" value="TreeGrafter"/>
</dbReference>
<evidence type="ECO:0000256" key="1">
    <source>
        <dbReference type="SAM" id="MobiDB-lite"/>
    </source>
</evidence>
<comment type="caution">
    <text evidence="2">The sequence shown here is derived from an EMBL/GenBank/DDBJ whole genome shotgun (WGS) entry which is preliminary data.</text>
</comment>
<dbReference type="EMBL" id="BQKY01000009">
    <property type="protein sequence ID" value="GJN91557.1"/>
    <property type="molecule type" value="Genomic_DNA"/>
</dbReference>
<sequence>MTCIATPASLSLSRGSTLVQDVDEEIFLLYTRKLQVSSSGSGSAAPDEQAGDRGGLGFHSSTQEILPVSLTIRDPFAAQSSSNERFGSKGARGKGKKGRKKDEVVVQVDVHQALDALRNRKGDTGSVVWRLSLNLAQYLLQQHHFPSPTCPALLPDLSTSTILELGSGTGFLGVALRSIWQGSSSSPVRGRWIFSDQLVNLPLVMRNLRGNGVLPAASDSARTASRKRPSPSGGDAATVEVLELDWLAEAAAWDANPHSLHAPSSAPLSSSPSSRRPSALETPPDLILAVDCIYNPSLSAPLAKTILRHAGPDTVVVVASELRDEEPLEEFLRAWKELGSEEEGWRIARVGWDDEAEKVQEAAKLASSQFVVWVGWQEQLERDKA</sequence>
<dbReference type="Gene3D" id="3.40.50.150">
    <property type="entry name" value="Vaccinia Virus protein VP39"/>
    <property type="match status" value="1"/>
</dbReference>
<feature type="region of interest" description="Disordered" evidence="1">
    <location>
        <begin position="258"/>
        <end position="280"/>
    </location>
</feature>
<dbReference type="InterPro" id="IPR019410">
    <property type="entry name" value="Methyltransf_16"/>
</dbReference>
<dbReference type="AlphaFoldDB" id="A0AAV5GQB3"/>